<evidence type="ECO:0000313" key="2">
    <source>
        <dbReference type="EMBL" id="KRK46665.1"/>
    </source>
</evidence>
<protein>
    <submittedName>
        <fullName evidence="2">Uncharacterized protein</fullName>
    </submittedName>
</protein>
<evidence type="ECO:0000313" key="3">
    <source>
        <dbReference type="Proteomes" id="UP000051450"/>
    </source>
</evidence>
<keyword evidence="1" id="KW-0812">Transmembrane</keyword>
<keyword evidence="1" id="KW-0472">Membrane</keyword>
<proteinExistence type="predicted"/>
<dbReference type="STRING" id="1423719.FC66_GL000289"/>
<evidence type="ECO:0000256" key="1">
    <source>
        <dbReference type="SAM" id="Phobius"/>
    </source>
</evidence>
<accession>A0A0R1HM74</accession>
<dbReference type="PATRIC" id="fig|1423719.4.peg.291"/>
<sequence>MQYLGPFLILVWFIMTTMIYMSTKTKRRKFSYKSLFFGSLAWEKNSRNWLLILGLFLLVSLNSITDTFVFLILLGCYIIVLAGSGLLLHRGNHHQHIQALFFSIFLIGLACYPLLSNLR</sequence>
<feature type="transmembrane region" description="Helical" evidence="1">
    <location>
        <begin position="6"/>
        <end position="23"/>
    </location>
</feature>
<dbReference type="EMBL" id="AZDI01000001">
    <property type="protein sequence ID" value="KRK46665.1"/>
    <property type="molecule type" value="Genomic_DNA"/>
</dbReference>
<reference evidence="2 3" key="1">
    <citation type="journal article" date="2015" name="Genome Announc.">
        <title>Expanding the biotechnology potential of lactobacilli through comparative genomics of 213 strains and associated genera.</title>
        <authorList>
            <person name="Sun Z."/>
            <person name="Harris H.M."/>
            <person name="McCann A."/>
            <person name="Guo C."/>
            <person name="Argimon S."/>
            <person name="Zhang W."/>
            <person name="Yang X."/>
            <person name="Jeffery I.B."/>
            <person name="Cooney J.C."/>
            <person name="Kagawa T.F."/>
            <person name="Liu W."/>
            <person name="Song Y."/>
            <person name="Salvetti E."/>
            <person name="Wrobel A."/>
            <person name="Rasinkangas P."/>
            <person name="Parkhill J."/>
            <person name="Rea M.C."/>
            <person name="O'Sullivan O."/>
            <person name="Ritari J."/>
            <person name="Douillard F.P."/>
            <person name="Paul Ross R."/>
            <person name="Yang R."/>
            <person name="Briner A.E."/>
            <person name="Felis G.E."/>
            <person name="de Vos W.M."/>
            <person name="Barrangou R."/>
            <person name="Klaenhammer T.R."/>
            <person name="Caufield P.W."/>
            <person name="Cui Y."/>
            <person name="Zhang H."/>
            <person name="O'Toole P.W."/>
        </authorList>
    </citation>
    <scope>NUCLEOTIDE SEQUENCE [LARGE SCALE GENOMIC DNA]</scope>
    <source>
        <strain evidence="2 3">DSM 15638</strain>
    </source>
</reference>
<feature type="transmembrane region" description="Helical" evidence="1">
    <location>
        <begin position="48"/>
        <end position="64"/>
    </location>
</feature>
<keyword evidence="3" id="KW-1185">Reference proteome</keyword>
<keyword evidence="1" id="KW-1133">Transmembrane helix</keyword>
<comment type="caution">
    <text evidence="2">The sequence shown here is derived from an EMBL/GenBank/DDBJ whole genome shotgun (WGS) entry which is preliminary data.</text>
</comment>
<gene>
    <name evidence="2" type="ORF">FC66_GL000289</name>
</gene>
<name>A0A0R1HM74_9LACO</name>
<feature type="transmembrane region" description="Helical" evidence="1">
    <location>
        <begin position="97"/>
        <end position="115"/>
    </location>
</feature>
<organism evidence="2 3">
    <name type="scientific">Dellaglioa algida DSM 15638</name>
    <dbReference type="NCBI Taxonomy" id="1423719"/>
    <lineage>
        <taxon>Bacteria</taxon>
        <taxon>Bacillati</taxon>
        <taxon>Bacillota</taxon>
        <taxon>Bacilli</taxon>
        <taxon>Lactobacillales</taxon>
        <taxon>Lactobacillaceae</taxon>
        <taxon>Dellaglioa</taxon>
    </lineage>
</organism>
<dbReference type="AlphaFoldDB" id="A0A0R1HM74"/>
<dbReference type="Proteomes" id="UP000051450">
    <property type="component" value="Unassembled WGS sequence"/>
</dbReference>